<sequence>MSRVLRDKTEVSWNRLVPRTVGRAWFNVALAVAAVGFIAASFIVSYDGRWQTGVPFGVALVCSLTLVPRAIAGLVILRREAAARDR</sequence>
<keyword evidence="1" id="KW-1133">Transmembrane helix</keyword>
<proteinExistence type="predicted"/>
<dbReference type="RefSeq" id="WP_091614823.1">
    <property type="nucleotide sequence ID" value="NZ_FOEF01000003.1"/>
</dbReference>
<evidence type="ECO:0000313" key="3">
    <source>
        <dbReference type="Proteomes" id="UP000198582"/>
    </source>
</evidence>
<protein>
    <submittedName>
        <fullName evidence="2">Uncharacterized protein</fullName>
    </submittedName>
</protein>
<name>A0A1H8U2Z3_9PSEU</name>
<dbReference type="EMBL" id="FOEF01000003">
    <property type="protein sequence ID" value="SEO97619.1"/>
    <property type="molecule type" value="Genomic_DNA"/>
</dbReference>
<organism evidence="2 3">
    <name type="scientific">Amycolatopsis saalfeldensis</name>
    <dbReference type="NCBI Taxonomy" id="394193"/>
    <lineage>
        <taxon>Bacteria</taxon>
        <taxon>Bacillati</taxon>
        <taxon>Actinomycetota</taxon>
        <taxon>Actinomycetes</taxon>
        <taxon>Pseudonocardiales</taxon>
        <taxon>Pseudonocardiaceae</taxon>
        <taxon>Amycolatopsis</taxon>
    </lineage>
</organism>
<dbReference type="AlphaFoldDB" id="A0A1H8U2Z3"/>
<reference evidence="2 3" key="1">
    <citation type="submission" date="2016-10" db="EMBL/GenBank/DDBJ databases">
        <authorList>
            <person name="de Groot N.N."/>
        </authorList>
    </citation>
    <scope>NUCLEOTIDE SEQUENCE [LARGE SCALE GENOMIC DNA]</scope>
    <source>
        <strain evidence="2 3">DSM 44993</strain>
    </source>
</reference>
<feature type="transmembrane region" description="Helical" evidence="1">
    <location>
        <begin position="24"/>
        <end position="44"/>
    </location>
</feature>
<dbReference type="Proteomes" id="UP000198582">
    <property type="component" value="Unassembled WGS sequence"/>
</dbReference>
<keyword evidence="3" id="KW-1185">Reference proteome</keyword>
<dbReference type="STRING" id="394193.SAMN04489732_10347"/>
<keyword evidence="1" id="KW-0812">Transmembrane</keyword>
<evidence type="ECO:0000256" key="1">
    <source>
        <dbReference type="SAM" id="Phobius"/>
    </source>
</evidence>
<accession>A0A1H8U2Z3</accession>
<gene>
    <name evidence="2" type="ORF">SAMN04489732_10347</name>
</gene>
<keyword evidence="1" id="KW-0472">Membrane</keyword>
<evidence type="ECO:0000313" key="2">
    <source>
        <dbReference type="EMBL" id="SEO97619.1"/>
    </source>
</evidence>
<feature type="transmembrane region" description="Helical" evidence="1">
    <location>
        <begin position="56"/>
        <end position="77"/>
    </location>
</feature>